<proteinExistence type="predicted"/>
<feature type="compositionally biased region" description="Low complexity" evidence="2">
    <location>
        <begin position="1090"/>
        <end position="1100"/>
    </location>
</feature>
<dbReference type="OrthoDB" id="411372at2759"/>
<reference evidence="4 5" key="1">
    <citation type="journal article" date="2013" name="BMC Genomics">
        <title>Reconstruction of the lipid metabolism for the microalga Monoraphidium neglectum from its genome sequence reveals characteristics suitable for biofuel production.</title>
        <authorList>
            <person name="Bogen C."/>
            <person name="Al-Dilaimi A."/>
            <person name="Albersmeier A."/>
            <person name="Wichmann J."/>
            <person name="Grundmann M."/>
            <person name="Rupp O."/>
            <person name="Lauersen K.J."/>
            <person name="Blifernez-Klassen O."/>
            <person name="Kalinowski J."/>
            <person name="Goesmann A."/>
            <person name="Mussgnug J.H."/>
            <person name="Kruse O."/>
        </authorList>
    </citation>
    <scope>NUCLEOTIDE SEQUENCE [LARGE SCALE GENOMIC DNA]</scope>
    <source>
        <strain evidence="4 5">SAG 48.87</strain>
    </source>
</reference>
<feature type="region of interest" description="Disordered" evidence="2">
    <location>
        <begin position="1066"/>
        <end position="1148"/>
    </location>
</feature>
<feature type="compositionally biased region" description="Low complexity" evidence="2">
    <location>
        <begin position="1122"/>
        <end position="1140"/>
    </location>
</feature>
<dbReference type="Gene3D" id="1.20.120.520">
    <property type="entry name" value="nmb1532 protein domain like"/>
    <property type="match status" value="4"/>
</dbReference>
<dbReference type="InterPro" id="IPR008913">
    <property type="entry name" value="Znf_CHY"/>
</dbReference>
<feature type="region of interest" description="Disordered" evidence="2">
    <location>
        <begin position="909"/>
        <end position="946"/>
    </location>
</feature>
<organism evidence="4 5">
    <name type="scientific">Monoraphidium neglectum</name>
    <dbReference type="NCBI Taxonomy" id="145388"/>
    <lineage>
        <taxon>Eukaryota</taxon>
        <taxon>Viridiplantae</taxon>
        <taxon>Chlorophyta</taxon>
        <taxon>core chlorophytes</taxon>
        <taxon>Chlorophyceae</taxon>
        <taxon>CS clade</taxon>
        <taxon>Sphaeropleales</taxon>
        <taxon>Selenastraceae</taxon>
        <taxon>Monoraphidium</taxon>
    </lineage>
</organism>
<evidence type="ECO:0000259" key="3">
    <source>
        <dbReference type="PROSITE" id="PS51266"/>
    </source>
</evidence>
<evidence type="ECO:0000256" key="1">
    <source>
        <dbReference type="PROSITE-ProRule" id="PRU00601"/>
    </source>
</evidence>
<keyword evidence="5" id="KW-1185">Reference proteome</keyword>
<feature type="region of interest" description="Disordered" evidence="2">
    <location>
        <begin position="747"/>
        <end position="799"/>
    </location>
</feature>
<evidence type="ECO:0000313" key="4">
    <source>
        <dbReference type="EMBL" id="KIY98471.1"/>
    </source>
</evidence>
<gene>
    <name evidence="4" type="ORF">MNEG_9490</name>
</gene>
<name>A0A0D2MCB8_9CHLO</name>
<feature type="domain" description="CHY-type" evidence="3">
    <location>
        <begin position="1152"/>
        <end position="1187"/>
    </location>
</feature>
<dbReference type="PANTHER" id="PTHR48125">
    <property type="entry name" value="LP07818P1"/>
    <property type="match status" value="1"/>
</dbReference>
<feature type="compositionally biased region" description="Low complexity" evidence="2">
    <location>
        <begin position="757"/>
        <end position="782"/>
    </location>
</feature>
<dbReference type="InterPro" id="IPR012312">
    <property type="entry name" value="Hemerythrin-like"/>
</dbReference>
<dbReference type="STRING" id="145388.A0A0D2MCB8"/>
<dbReference type="GO" id="GO:0008270">
    <property type="term" value="F:zinc ion binding"/>
    <property type="evidence" value="ECO:0007669"/>
    <property type="project" value="UniProtKB-KW"/>
</dbReference>
<keyword evidence="1" id="KW-0862">Zinc</keyword>
<dbReference type="CDD" id="cd12108">
    <property type="entry name" value="Hr-like"/>
    <property type="match status" value="1"/>
</dbReference>
<feature type="region of interest" description="Disordered" evidence="2">
    <location>
        <begin position="662"/>
        <end position="683"/>
    </location>
</feature>
<feature type="compositionally biased region" description="Polar residues" evidence="2">
    <location>
        <begin position="998"/>
        <end position="1013"/>
    </location>
</feature>
<dbReference type="Proteomes" id="UP000054498">
    <property type="component" value="Unassembled WGS sequence"/>
</dbReference>
<feature type="region of interest" description="Disordered" evidence="2">
    <location>
        <begin position="960"/>
        <end position="979"/>
    </location>
</feature>
<dbReference type="AlphaFoldDB" id="A0A0D2MCB8"/>
<accession>A0A0D2MCB8</accession>
<feature type="compositionally biased region" description="Gly residues" evidence="2">
    <location>
        <begin position="516"/>
        <end position="526"/>
    </location>
</feature>
<feature type="region of interest" description="Disordered" evidence="2">
    <location>
        <begin position="565"/>
        <end position="621"/>
    </location>
</feature>
<evidence type="ECO:0000313" key="5">
    <source>
        <dbReference type="Proteomes" id="UP000054498"/>
    </source>
</evidence>
<keyword evidence="1" id="KW-0479">Metal-binding</keyword>
<dbReference type="RefSeq" id="XP_013897491.1">
    <property type="nucleotide sequence ID" value="XM_014042037.1"/>
</dbReference>
<evidence type="ECO:0000256" key="2">
    <source>
        <dbReference type="SAM" id="MobiDB-lite"/>
    </source>
</evidence>
<feature type="region of interest" description="Disordered" evidence="2">
    <location>
        <begin position="1"/>
        <end position="25"/>
    </location>
</feature>
<dbReference type="EMBL" id="KK102174">
    <property type="protein sequence ID" value="KIY98471.1"/>
    <property type="molecule type" value="Genomic_DNA"/>
</dbReference>
<keyword evidence="1" id="KW-0863">Zinc-finger</keyword>
<dbReference type="PANTHER" id="PTHR48125:SF10">
    <property type="entry name" value="OS12G0136300 PROTEIN"/>
    <property type="match status" value="1"/>
</dbReference>
<dbReference type="PROSITE" id="PS51266">
    <property type="entry name" value="ZF_CHY"/>
    <property type="match status" value="1"/>
</dbReference>
<dbReference type="KEGG" id="mng:MNEG_9490"/>
<sequence length="1187" mass="124646">MVALAMPECDGRTLPTKAGASSSSSSPAPVLFLYNHLHDAIRAELDALSSTVLSLDACGEGEEVDALLRLKERYRFLEQVYKYHSAVEDEVVYPALDSKVKNVTSAYSVEHQDEEYLFEQLGQLLGGAVAQSGAARAATVRQLVCKVEAIHTTLRKHLAKEEAQLLPLLLAHFSHPEQAELVAQFLYCIPLDTVERVVTWLRPAVPARELQQLLGHLGDVVPDNLLLQLLAAWLSPPGAAAAVAAGAAAGATGGVGAIATAAAAAAAADGVGEAAGGAAGELAAAAQEAWPPLQGIVLFHESIMGALEAFATEAAALQAAPGGVGAGQLAGLVERHRFLRSVCAFHTHSEEEVMFPEVMRLSQGGGDAGAAGAAGAALQAAARVACGTCQREHAEEVSLFEELGRLLADVRALARRGRREAGGMLGQLVGAARRVCAAISVHMRREEADVLPLLAAALAPERQRAMVWRTLRAMPLRLLERVMPWLVAKILRVASLDGAPADGAAPRKRPRLSSADGGGSGGGAGGAAEEQPRKPRWLEEQQAVCRAGCAHELAVADAAAAAPAEPVTSAPDAPACGGSPSDASPHACAPGAAPSQSAAAPQQEQQQQPPPPPPSPLGVIKQRQAGCGVSPIDHIFQFHKALRQELRQLEADAADLEAAVFAGPAGDGGGGGDAEDEGGAAERAAFRQRYSSALQQLDGRFKFLWGIYRAHSRSEDEIVFPALESKEALHNEENLFTDLAAIISQMQQTLRRGGPQGTHHPQQQQQQQQQEAAGPTAEGEPGSQPAPAPAAAAAAAASGGDDVEEVRELVLQLRRMCAAVRASLETHVRAEEAELWPLFAEHFTFEEQQHLVGVIIGRTGAEVLQALLPWVTGSFSEEEAGAMMESLRAATRNTSFDRWLGATMTAGAAGGGGGSAAAAAAAPAGQQQEEQQEEQGEEQERRRRADLDSSLAEIAEYLVAAPPPDDGPEAAASPPAGGGCAGCGAGASGAPRRRAAPQQLQEASGTVAESSSYRPGWEEIFNINQKQLEAAIRRVSNDPSLEPQRKAYLIQNIMVSRYIVANQRRMRAKGTPAATPQVAPRPGSPPPAAPALTLPAGAGQLHERHQQQQQQQQQQREGEGQGQQQQQRAAVAAAVASPAPARRRHARTYHDEAAGVLGCRHYRRSARLVAPCCGEVHTCSSQHPFRS</sequence>
<feature type="compositionally biased region" description="Low complexity" evidence="2">
    <location>
        <begin position="587"/>
        <end position="607"/>
    </location>
</feature>
<feature type="region of interest" description="Disordered" evidence="2">
    <location>
        <begin position="984"/>
        <end position="1013"/>
    </location>
</feature>
<dbReference type="Pfam" id="PF01814">
    <property type="entry name" value="Hemerythrin"/>
    <property type="match status" value="1"/>
</dbReference>
<feature type="region of interest" description="Disordered" evidence="2">
    <location>
        <begin position="499"/>
        <end position="536"/>
    </location>
</feature>
<protein>
    <recommendedName>
        <fullName evidence="3">CHY-type domain-containing protein</fullName>
    </recommendedName>
</protein>
<dbReference type="GeneID" id="25742365"/>
<feature type="compositionally biased region" description="Low complexity" evidence="2">
    <location>
        <begin position="916"/>
        <end position="929"/>
    </location>
</feature>